<reference evidence="3" key="1">
    <citation type="submission" date="2021-02" db="EMBL/GenBank/DDBJ databases">
        <title>Rhodobacter shimadae sp. nov., an aerobic anoxygenic phototrophic bacterium isolated from a hot spring.</title>
        <authorList>
            <person name="Muramatsu S."/>
            <person name="Haruta S."/>
            <person name="Hirose S."/>
            <person name="Hanada S."/>
        </authorList>
    </citation>
    <scope>NUCLEOTIDE SEQUENCE</scope>
    <source>
        <strain evidence="3">N10</strain>
    </source>
</reference>
<dbReference type="SUPFAM" id="SSF51556">
    <property type="entry name" value="Metallo-dependent hydrolases"/>
    <property type="match status" value="1"/>
</dbReference>
<dbReference type="EMBL" id="CP069370">
    <property type="protein sequence ID" value="QYZ69584.1"/>
    <property type="molecule type" value="Genomic_DNA"/>
</dbReference>
<dbReference type="GO" id="GO:0016831">
    <property type="term" value="F:carboxy-lyase activity"/>
    <property type="evidence" value="ECO:0007669"/>
    <property type="project" value="InterPro"/>
</dbReference>
<dbReference type="GO" id="GO:0019748">
    <property type="term" value="P:secondary metabolic process"/>
    <property type="evidence" value="ECO:0007669"/>
    <property type="project" value="TreeGrafter"/>
</dbReference>
<dbReference type="InterPro" id="IPR006680">
    <property type="entry name" value="Amidohydro-rel"/>
</dbReference>
<dbReference type="PANTHER" id="PTHR21240:SF28">
    <property type="entry name" value="ISO-OROTATE DECARBOXYLASE (EUROFUNG)"/>
    <property type="match status" value="1"/>
</dbReference>
<evidence type="ECO:0000313" key="4">
    <source>
        <dbReference type="Proteomes" id="UP000826300"/>
    </source>
</evidence>
<sequence length="353" mass="40203">MTTKNGTRVIDANMHWLPDTLFTDESLREKMMRCIPRQNNIHVKMVPIEGKNLRQIIIEEPKGYVNINYAEGQYSIDSQLEDMDRAGIDHAVFRIPVWQEWLDLDASKRINDGLADYVARGKGRFTALAVCPPWGDANMIAEVERCIDQLGFKGVQMACKYGDIYLDDEAFFPYFEFINDRKIPVVVHHTPLPVDYDSILSFNNQRRQYGRCIAQGTAVGRELFSGLFDRFPHLRLSHSMLGGGFFAFVDMLVPKPRHAYGDAVDRFDTANSNLRDKLKNNLFFDISGPPQWGKKQLECAVEVLGEDNILYGASYPIRKDWFFDGVPTVEALDISDTAKAKIFHGNAEAFFGL</sequence>
<dbReference type="Proteomes" id="UP000826300">
    <property type="component" value="Chromosome"/>
</dbReference>
<dbReference type="PANTHER" id="PTHR21240">
    <property type="entry name" value="2-AMINO-3-CARBOXYLMUCONATE-6-SEMIALDEHYDE DECARBOXYLASE"/>
    <property type="match status" value="1"/>
</dbReference>
<dbReference type="InterPro" id="IPR032466">
    <property type="entry name" value="Metal_Hydrolase"/>
</dbReference>
<evidence type="ECO:0000313" key="3">
    <source>
        <dbReference type="EMBL" id="QYZ69584.1"/>
    </source>
</evidence>
<dbReference type="Pfam" id="PF04909">
    <property type="entry name" value="Amidohydro_2"/>
    <property type="match status" value="1"/>
</dbReference>
<dbReference type="RefSeq" id="WP_220661802.1">
    <property type="nucleotide sequence ID" value="NZ_CP069370.1"/>
</dbReference>
<dbReference type="InterPro" id="IPR032465">
    <property type="entry name" value="ACMSD"/>
</dbReference>
<keyword evidence="1" id="KW-0456">Lyase</keyword>
<dbReference type="Gene3D" id="3.20.20.140">
    <property type="entry name" value="Metal-dependent hydrolases"/>
    <property type="match status" value="1"/>
</dbReference>
<protein>
    <submittedName>
        <fullName evidence="3">Amidohydrolase</fullName>
    </submittedName>
</protein>
<dbReference type="KEGG" id="nsm:JO391_17970"/>
<dbReference type="GO" id="GO:0005737">
    <property type="term" value="C:cytoplasm"/>
    <property type="evidence" value="ECO:0007669"/>
    <property type="project" value="TreeGrafter"/>
</dbReference>
<gene>
    <name evidence="3" type="ORF">JO391_17970</name>
</gene>
<feature type="domain" description="Amidohydrolase-related" evidence="2">
    <location>
        <begin position="73"/>
        <end position="353"/>
    </location>
</feature>
<proteinExistence type="predicted"/>
<dbReference type="GO" id="GO:0016787">
    <property type="term" value="F:hydrolase activity"/>
    <property type="evidence" value="ECO:0007669"/>
    <property type="project" value="InterPro"/>
</dbReference>
<keyword evidence="4" id="KW-1185">Reference proteome</keyword>
<organism evidence="3 4">
    <name type="scientific">Neotabrizicola shimadae</name>
    <dbReference type="NCBI Taxonomy" id="2807096"/>
    <lineage>
        <taxon>Bacteria</taxon>
        <taxon>Pseudomonadati</taxon>
        <taxon>Pseudomonadota</taxon>
        <taxon>Alphaproteobacteria</taxon>
        <taxon>Rhodobacterales</taxon>
        <taxon>Paracoccaceae</taxon>
        <taxon>Neotabrizicola</taxon>
    </lineage>
</organism>
<name>A0A8G1EDM5_9RHOB</name>
<evidence type="ECO:0000256" key="1">
    <source>
        <dbReference type="ARBA" id="ARBA00023239"/>
    </source>
</evidence>
<dbReference type="AlphaFoldDB" id="A0A8G1EDM5"/>
<evidence type="ECO:0000259" key="2">
    <source>
        <dbReference type="Pfam" id="PF04909"/>
    </source>
</evidence>
<accession>A0A8G1EDM5</accession>